<dbReference type="RefSeq" id="WP_128533503.1">
    <property type="nucleotide sequence ID" value="NZ_SBIW01000003.1"/>
</dbReference>
<comment type="caution">
    <text evidence="2">The sequence shown here is derived from an EMBL/GenBank/DDBJ whole genome shotgun (WGS) entry which is preliminary data.</text>
</comment>
<name>A0A444MR18_9SPHI</name>
<proteinExistence type="predicted"/>
<dbReference type="AlphaFoldDB" id="A0A444MR18"/>
<organism evidence="2 3">
    <name type="scientific">Mucilaginibacter gilvus</name>
    <dbReference type="NCBI Taxonomy" id="2305909"/>
    <lineage>
        <taxon>Bacteria</taxon>
        <taxon>Pseudomonadati</taxon>
        <taxon>Bacteroidota</taxon>
        <taxon>Sphingobacteriia</taxon>
        <taxon>Sphingobacteriales</taxon>
        <taxon>Sphingobacteriaceae</taxon>
        <taxon>Mucilaginibacter</taxon>
    </lineage>
</organism>
<evidence type="ECO:0000313" key="2">
    <source>
        <dbReference type="EMBL" id="RWY54068.1"/>
    </source>
</evidence>
<dbReference type="EMBL" id="SBIW01000003">
    <property type="protein sequence ID" value="RWY54068.1"/>
    <property type="molecule type" value="Genomic_DNA"/>
</dbReference>
<reference evidence="2 3" key="1">
    <citation type="submission" date="2019-01" db="EMBL/GenBank/DDBJ databases">
        <title>Mucilaginibacter antarcticum sp. nov., isolated from antarctic soil.</title>
        <authorList>
            <person name="Yan Y.-Q."/>
            <person name="Du Z.-J."/>
        </authorList>
    </citation>
    <scope>NUCLEOTIDE SEQUENCE [LARGE SCALE GENOMIC DNA]</scope>
    <source>
        <strain evidence="2 3">F01003</strain>
    </source>
</reference>
<evidence type="ECO:0000256" key="1">
    <source>
        <dbReference type="SAM" id="SignalP"/>
    </source>
</evidence>
<feature type="chain" id="PRO_5019309305" evidence="1">
    <location>
        <begin position="23"/>
        <end position="829"/>
    </location>
</feature>
<gene>
    <name evidence="2" type="ORF">EPL05_08460</name>
</gene>
<dbReference type="OrthoDB" id="780865at2"/>
<protein>
    <submittedName>
        <fullName evidence="2">Uncharacterized protein</fullName>
    </submittedName>
</protein>
<keyword evidence="3" id="KW-1185">Reference proteome</keyword>
<feature type="signal peptide" evidence="1">
    <location>
        <begin position="1"/>
        <end position="22"/>
    </location>
</feature>
<evidence type="ECO:0000313" key="3">
    <source>
        <dbReference type="Proteomes" id="UP000286701"/>
    </source>
</evidence>
<sequence>MKRCRLLVFIFLFFNCAAQLFAQPKTKKESDAMAARVRAMTPAQIMKFRDSMMSVVLHKQAKALPNGDQLFIKHHYNTAYTTVTFSYTRRTSQNKGGTAGSGIQRIFGVSPKAAMLYEANGHTMVQCALNPVGANTTVLEQMATKLNDNKKYLAPEKALDAGDAASQLAFSSMTANNNTLSGIATDNGAFSGKGCTTNISTKGVPMAMAFSFSYDPVQNISTVGAGATIMRHTVGRCEDGKSGGTTDDQEGIGMLAGTDPSNAKIVGAAYITSDPNVAYAVVTKTAYGFKVKYTKVHHDRENNADLTETLTATIGDPQQQYEAVIMPMPASKYETWLPKGPGVAGSDDPKGDDSARFYVEVHDKNNPNKLYPGSYTVRYELKDITHYKGYNSNYPVYDGNEKADLKISDSIKNNSPGTFDPAIVTDSIAESREGKGNIAIVRIMCLDYGAWGKLTALVFLDDGSTLTASPYYDKGETFITVPYDRDENKIADAWEKSERIIGKGYGLDWDEDVKPDNGHPGDDIALIDEYRGFLTEDDDFKPLYSRLSPQVKELFTIGLSNMTAYGASYKTAIRVGALGYGKATNITVYHFSNSKYGYHENEIGNSTYGRWVNYNTPLNKHVHGIAIYADDIPGPDGKDNVLATTIPLSGLDHPGNGAFVPGDIREVHLWTNFIVNKQPFKPGEFLPERPQGNDLFAQRMATRIAETNAEFRVHIDANHASPVIAQYYEVNIARIISYTVAHELCHATNIHHHHVADGQTDAMAFFKGDANCLIRYWGDSDYPINCATWRQMYIFGLWNPASMITPGGQLITLCRTGDACFFQMKLKKN</sequence>
<keyword evidence="1" id="KW-0732">Signal</keyword>
<accession>A0A444MR18</accession>
<dbReference type="Proteomes" id="UP000286701">
    <property type="component" value="Unassembled WGS sequence"/>
</dbReference>